<proteinExistence type="predicted"/>
<dbReference type="Gene3D" id="3.20.20.140">
    <property type="entry name" value="Metal-dependent hydrolases"/>
    <property type="match status" value="1"/>
</dbReference>
<dbReference type="InterPro" id="IPR051781">
    <property type="entry name" value="Metallo-dep_Hydrolase"/>
</dbReference>
<evidence type="ECO:0000259" key="1">
    <source>
        <dbReference type="Pfam" id="PF01979"/>
    </source>
</evidence>
<dbReference type="InterPro" id="IPR032466">
    <property type="entry name" value="Metal_Hydrolase"/>
</dbReference>
<dbReference type="CDD" id="cd01299">
    <property type="entry name" value="Met_dep_hydrolase_A"/>
    <property type="match status" value="1"/>
</dbReference>
<evidence type="ECO:0000313" key="2">
    <source>
        <dbReference type="EMBL" id="RZO16388.1"/>
    </source>
</evidence>
<gene>
    <name evidence="2" type="ORF">EVB00_03070</name>
</gene>
<accession>A0A520M5A4</accession>
<dbReference type="InterPro" id="IPR057744">
    <property type="entry name" value="OTAase-like"/>
</dbReference>
<evidence type="ECO:0000313" key="3">
    <source>
        <dbReference type="Proteomes" id="UP000318359"/>
    </source>
</evidence>
<dbReference type="SUPFAM" id="SSF51556">
    <property type="entry name" value="Metallo-dependent hydrolases"/>
    <property type="match status" value="1"/>
</dbReference>
<dbReference type="EMBL" id="SHBM01000048">
    <property type="protein sequence ID" value="RZO16388.1"/>
    <property type="molecule type" value="Genomic_DNA"/>
</dbReference>
<dbReference type="Gene3D" id="2.30.40.10">
    <property type="entry name" value="Urease, subunit C, domain 1"/>
    <property type="match status" value="1"/>
</dbReference>
<dbReference type="GO" id="GO:0016810">
    <property type="term" value="F:hydrolase activity, acting on carbon-nitrogen (but not peptide) bonds"/>
    <property type="evidence" value="ECO:0007669"/>
    <property type="project" value="InterPro"/>
</dbReference>
<dbReference type="AlphaFoldDB" id="A0A520M5A4"/>
<name>A0A520M5A4_9GAMM</name>
<dbReference type="InterPro" id="IPR006680">
    <property type="entry name" value="Amidohydro-rel"/>
</dbReference>
<keyword evidence="2" id="KW-0378">Hydrolase</keyword>
<comment type="caution">
    <text evidence="2">The sequence shown here is derived from an EMBL/GenBank/DDBJ whole genome shotgun (WGS) entry which is preliminary data.</text>
</comment>
<dbReference type="PANTHER" id="PTHR43135">
    <property type="entry name" value="ALPHA-D-RIBOSE 1-METHYLPHOSPHONATE 5-TRIPHOSPHATE DIPHOSPHATASE"/>
    <property type="match status" value="1"/>
</dbReference>
<dbReference type="InterPro" id="IPR011059">
    <property type="entry name" value="Metal-dep_hydrolase_composite"/>
</dbReference>
<dbReference type="SUPFAM" id="SSF51338">
    <property type="entry name" value="Composite domain of metallo-dependent hydrolases"/>
    <property type="match status" value="1"/>
</dbReference>
<protein>
    <submittedName>
        <fullName evidence="2">Amidohydrolase family protein</fullName>
    </submittedName>
</protein>
<feature type="domain" description="Amidohydrolase-related" evidence="1">
    <location>
        <begin position="75"/>
        <end position="418"/>
    </location>
</feature>
<dbReference type="Proteomes" id="UP000318359">
    <property type="component" value="Unassembled WGS sequence"/>
</dbReference>
<dbReference type="Pfam" id="PF01979">
    <property type="entry name" value="Amidohydro_1"/>
    <property type="match status" value="1"/>
</dbReference>
<reference evidence="2 3" key="1">
    <citation type="submission" date="2019-02" db="EMBL/GenBank/DDBJ databases">
        <title>Prokaryotic population dynamics and viral predation in marine succession experiment using metagenomics: the confinement effect.</title>
        <authorList>
            <person name="Haro-Moreno J.M."/>
            <person name="Rodriguez-Valera F."/>
            <person name="Lopez-Perez M."/>
        </authorList>
    </citation>
    <scope>NUCLEOTIDE SEQUENCE [LARGE SCALE GENOMIC DNA]</scope>
    <source>
        <strain evidence="2">MED-G167</strain>
    </source>
</reference>
<dbReference type="PANTHER" id="PTHR43135:SF3">
    <property type="entry name" value="ALPHA-D-RIBOSE 1-METHYLPHOSPHONATE 5-TRIPHOSPHATE DIPHOSPHATASE"/>
    <property type="match status" value="1"/>
</dbReference>
<organism evidence="2 3">
    <name type="scientific">SAR86 cluster bacterium</name>
    <dbReference type="NCBI Taxonomy" id="2030880"/>
    <lineage>
        <taxon>Bacteria</taxon>
        <taxon>Pseudomonadati</taxon>
        <taxon>Pseudomonadota</taxon>
        <taxon>Gammaproteobacteria</taxon>
        <taxon>SAR86 cluster</taxon>
    </lineage>
</organism>
<sequence length="423" mass="46251">MSNLFLKHFFYISLVIFSNLSLSENLILVPENILDVRSGKLIKAKVYIEDGIIKSISQDEEDFKTAKIIELSGITLMPGLMDAHVHLIGNNELHGYQSMSESSQMATIYGVKNAKNTLLAGFTTVRNVGAGYFADVALRDAIKQGVVIGPTMLVSGPSLSISGGHGDNNLLPFSSDNHSHKHNIVDNPWDARKAVRINRKYGADLIKFTATGGVMSKNTDVNAKQFTYDEMKALVDEAHSHGMKVAAHAHGLKGIKVAIMAGVDSIEHSSYIDKATIQLAIDKGTYLSMDIYVSDYILGEGSKKGILEESLAKERKVGKLQRENFKAANSMGANMVFGTDAGIYPHGDNAKQFKYMVQWGMTPLEAIQASTINTAQLFGLSYVGELKKGFKADIIGIRGNPLKQIDLLEDVVFVMKEGLIYKN</sequence>